<name>A0ABV3UVI8_9CORY</name>
<dbReference type="InterPro" id="IPR029058">
    <property type="entry name" value="AB_hydrolase_fold"/>
</dbReference>
<accession>A0ABV3UVI8</accession>
<dbReference type="PANTHER" id="PTHR43798">
    <property type="entry name" value="MONOACYLGLYCEROL LIPASE"/>
    <property type="match status" value="1"/>
</dbReference>
<keyword evidence="4" id="KW-1185">Reference proteome</keyword>
<dbReference type="SUPFAM" id="SSF53474">
    <property type="entry name" value="alpha/beta-Hydrolases"/>
    <property type="match status" value="1"/>
</dbReference>
<comment type="caution">
    <text evidence="3">The sequence shown here is derived from an EMBL/GenBank/DDBJ whole genome shotgun (WGS) entry which is preliminary data.</text>
</comment>
<dbReference type="PRINTS" id="PR00111">
    <property type="entry name" value="ABHYDROLASE"/>
</dbReference>
<evidence type="ECO:0000256" key="1">
    <source>
        <dbReference type="ARBA" id="ARBA00022801"/>
    </source>
</evidence>
<dbReference type="InterPro" id="IPR000073">
    <property type="entry name" value="AB_hydrolase_1"/>
</dbReference>
<organism evidence="3 4">
    <name type="scientific">Corynebacterium xerosis</name>
    <dbReference type="NCBI Taxonomy" id="1725"/>
    <lineage>
        <taxon>Bacteria</taxon>
        <taxon>Bacillati</taxon>
        <taxon>Actinomycetota</taxon>
        <taxon>Actinomycetes</taxon>
        <taxon>Mycobacteriales</taxon>
        <taxon>Corynebacteriaceae</taxon>
        <taxon>Corynebacterium</taxon>
    </lineage>
</organism>
<dbReference type="Gene3D" id="3.40.50.1820">
    <property type="entry name" value="alpha/beta hydrolase"/>
    <property type="match status" value="1"/>
</dbReference>
<evidence type="ECO:0000259" key="2">
    <source>
        <dbReference type="Pfam" id="PF00561"/>
    </source>
</evidence>
<evidence type="ECO:0000313" key="4">
    <source>
        <dbReference type="Proteomes" id="UP001558353"/>
    </source>
</evidence>
<dbReference type="InterPro" id="IPR050266">
    <property type="entry name" value="AB_hydrolase_sf"/>
</dbReference>
<reference evidence="3 4" key="1">
    <citation type="journal article" date="2024" name="Fungal Genet. Biol.">
        <title>The porcine skin microbiome exhibits broad fungal antagonism.</title>
        <authorList>
            <person name="De La Cruz K.F."/>
            <person name="Townsend E.C."/>
            <person name="Alex Cheong J.Z."/>
            <person name="Salamzade R."/>
            <person name="Liu A."/>
            <person name="Sandstrom S."/>
            <person name="Davila E."/>
            <person name="Huang L."/>
            <person name="Xu K.H."/>
            <person name="Wu S.Y."/>
            <person name="Meudt J.J."/>
            <person name="Shanmuganayagam D."/>
            <person name="Gibson A.L.F."/>
            <person name="Kalan L.R."/>
        </authorList>
    </citation>
    <scope>NUCLEOTIDE SEQUENCE [LARGE SCALE GENOMIC DNA]</scope>
    <source>
        <strain evidence="3 4">LK2569</strain>
    </source>
</reference>
<dbReference type="RefSeq" id="WP_368522537.1">
    <property type="nucleotide sequence ID" value="NZ_JAYWMA010000007.1"/>
</dbReference>
<keyword evidence="1 3" id="KW-0378">Hydrolase</keyword>
<sequence>MILHHVEYGAEHDGDPVVFLGSIASTTDMWLPQLDALSATRRVIALDHRGHGQSPDPDVAPGETTFDSLADDVLSTLDSLGVGNFDVVGLSLGGALAQYLTATSGRVTRAAFLCTAAYFGGDDKWLPRAELTRAEGMAPMVDGVVGLWFTEEFRAANPATTEFYRRMILSTRGVGYASCADALATWEFADRLPEITVPVLVLAGAEDESTPPAALKAISDGIAGGAGNGGQVTYVEVSPGAHVPTVEAPDQVNAALVDFFG</sequence>
<dbReference type="PANTHER" id="PTHR43798:SF31">
    <property type="entry name" value="AB HYDROLASE SUPERFAMILY PROTEIN YCLE"/>
    <property type="match status" value="1"/>
</dbReference>
<evidence type="ECO:0000313" key="3">
    <source>
        <dbReference type="EMBL" id="MEX3528911.1"/>
    </source>
</evidence>
<dbReference type="EMBL" id="JAYWMA010000007">
    <property type="protein sequence ID" value="MEX3528911.1"/>
    <property type="molecule type" value="Genomic_DNA"/>
</dbReference>
<dbReference type="Pfam" id="PF00561">
    <property type="entry name" value="Abhydrolase_1"/>
    <property type="match status" value="1"/>
</dbReference>
<dbReference type="Proteomes" id="UP001558353">
    <property type="component" value="Unassembled WGS sequence"/>
</dbReference>
<protein>
    <submittedName>
        <fullName evidence="3">Alpha/beta fold hydrolase</fullName>
    </submittedName>
</protein>
<feature type="domain" description="AB hydrolase-1" evidence="2">
    <location>
        <begin position="16"/>
        <end position="246"/>
    </location>
</feature>
<dbReference type="GO" id="GO:0016787">
    <property type="term" value="F:hydrolase activity"/>
    <property type="evidence" value="ECO:0007669"/>
    <property type="project" value="UniProtKB-KW"/>
</dbReference>
<gene>
    <name evidence="3" type="ORF">VVR64_07515</name>
</gene>
<proteinExistence type="predicted"/>